<reference evidence="8" key="1">
    <citation type="submission" date="2015-06" db="UniProtKB">
        <authorList>
            <consortium name="EnsemblPlants"/>
        </authorList>
    </citation>
    <scope>IDENTIFICATION</scope>
</reference>
<evidence type="ECO:0000259" key="7">
    <source>
        <dbReference type="PROSITE" id="PS50846"/>
    </source>
</evidence>
<evidence type="ECO:0000256" key="1">
    <source>
        <dbReference type="ARBA" id="ARBA00022481"/>
    </source>
</evidence>
<keyword evidence="2" id="KW-0479">Metal-binding</keyword>
<evidence type="ECO:0000256" key="3">
    <source>
        <dbReference type="ARBA" id="ARBA00023289"/>
    </source>
</evidence>
<dbReference type="EnsemblPlants" id="EMT06058">
    <property type="protein sequence ID" value="EMT06058"/>
    <property type="gene ID" value="F775_22688"/>
</dbReference>
<dbReference type="PANTHER" id="PTHR45868:SF19">
    <property type="entry name" value="HEAVY METAL-ASSOCIATED ISOPRENYLATED PLANT PROTEIN 37"/>
    <property type="match status" value="1"/>
</dbReference>
<proteinExistence type="inferred from homology"/>
<evidence type="ECO:0000313" key="8">
    <source>
        <dbReference type="EnsemblPlants" id="EMT06058"/>
    </source>
</evidence>
<feature type="region of interest" description="Disordered" evidence="5">
    <location>
        <begin position="359"/>
        <end position="381"/>
    </location>
</feature>
<feature type="compositionally biased region" description="Acidic residues" evidence="5">
    <location>
        <begin position="300"/>
        <end position="322"/>
    </location>
</feature>
<dbReference type="GO" id="GO:0046872">
    <property type="term" value="F:metal ion binding"/>
    <property type="evidence" value="ECO:0007669"/>
    <property type="project" value="UniProtKB-KW"/>
</dbReference>
<protein>
    <recommendedName>
        <fullName evidence="7">HMA domain-containing protein</fullName>
    </recommendedName>
</protein>
<dbReference type="Pfam" id="PF00403">
    <property type="entry name" value="HMA"/>
    <property type="match status" value="1"/>
</dbReference>
<evidence type="ECO:0000256" key="6">
    <source>
        <dbReference type="SAM" id="SignalP"/>
    </source>
</evidence>
<name>M8BH39_AEGTA</name>
<comment type="similarity">
    <text evidence="4">Belongs to the HIPP family.</text>
</comment>
<feature type="chain" id="PRO_5014583220" description="HMA domain-containing protein" evidence="6">
    <location>
        <begin position="21"/>
        <end position="553"/>
    </location>
</feature>
<feature type="compositionally biased region" description="Gly residues" evidence="5">
    <location>
        <begin position="261"/>
        <end position="278"/>
    </location>
</feature>
<feature type="compositionally biased region" description="Polar residues" evidence="5">
    <location>
        <begin position="131"/>
        <end position="147"/>
    </location>
</feature>
<sequence length="553" mass="59646">MTNRTFFMLIIVVNMMTVQAKDLPCLVKKPAIPATPIIAMKNTLSAMYVGLSTLAVLEGIKAVWCVYKILPERWGQQGRQGEGGGWPSPMWEGKEGWLLLLLLLLLQRYKSQRQRQQRHHFPTPPLATAPPSHTDTLSSPIHPPSSQRELEQQLGNGGGSAEMTKDEDFKLVKIQTHVLRVNIHCDGCKHKVKKLLQRIEGVYSVAIDVDNHKVTVTGSVDSETLIRKLTRGGKHAELCSSHRHPQRQQRQPANVSKDGGGKGGGGQKEQGKLGGGVGSLMQGLKAFKSQHSKHQLPELSSDDDDDDMYDDEDDEDDDEFDDEYEDDLRFLGDKMSQLGILRQRAEAAAAINAKNKNGSNAANVGGKKGAPAGNNHHQNNQNQKMNMGAAAGNAKMGNGAQKNAGGIGGLMGLNHGLGAGGAAPGIQGYTGGGGFSHPSSYGAAGYGGLQQQQQQNGNLMASMQGYHNNPAPAAAMMNNLRGNMMMHQPQAQPQMMYHRSPQISPYTAYYNPYSYYYQQPGAGGGSSAYHPGGGTGDVETMFSDENTKGCAIM</sequence>
<evidence type="ECO:0000256" key="2">
    <source>
        <dbReference type="ARBA" id="ARBA00022723"/>
    </source>
</evidence>
<dbReference type="CDD" id="cd00371">
    <property type="entry name" value="HMA"/>
    <property type="match status" value="1"/>
</dbReference>
<dbReference type="InterPro" id="IPR036163">
    <property type="entry name" value="HMA_dom_sf"/>
</dbReference>
<evidence type="ECO:0000256" key="4">
    <source>
        <dbReference type="ARBA" id="ARBA00024045"/>
    </source>
</evidence>
<dbReference type="PANTHER" id="PTHR45868">
    <property type="entry name" value="HEAVY METAL-ASSOCIATED ISOPRENYLATED PLANT PROTEIN 33-RELATED"/>
    <property type="match status" value="1"/>
</dbReference>
<keyword evidence="1" id="KW-0488">Methylation</keyword>
<feature type="signal peptide" evidence="6">
    <location>
        <begin position="1"/>
        <end position="20"/>
    </location>
</feature>
<keyword evidence="3" id="KW-0449">Lipoprotein</keyword>
<dbReference type="InterPro" id="IPR006121">
    <property type="entry name" value="HMA_dom"/>
</dbReference>
<dbReference type="SUPFAM" id="SSF55008">
    <property type="entry name" value="HMA, heavy metal-associated domain"/>
    <property type="match status" value="1"/>
</dbReference>
<keyword evidence="6" id="KW-0732">Signal</keyword>
<dbReference type="Gene3D" id="3.30.70.100">
    <property type="match status" value="1"/>
</dbReference>
<dbReference type="AlphaFoldDB" id="M8BH39"/>
<organism evidence="8">
    <name type="scientific">Aegilops tauschii</name>
    <name type="common">Tausch's goatgrass</name>
    <name type="synonym">Aegilops squarrosa</name>
    <dbReference type="NCBI Taxonomy" id="37682"/>
    <lineage>
        <taxon>Eukaryota</taxon>
        <taxon>Viridiplantae</taxon>
        <taxon>Streptophyta</taxon>
        <taxon>Embryophyta</taxon>
        <taxon>Tracheophyta</taxon>
        <taxon>Spermatophyta</taxon>
        <taxon>Magnoliopsida</taxon>
        <taxon>Liliopsida</taxon>
        <taxon>Poales</taxon>
        <taxon>Poaceae</taxon>
        <taxon>BOP clade</taxon>
        <taxon>Pooideae</taxon>
        <taxon>Triticodae</taxon>
        <taxon>Triticeae</taxon>
        <taxon>Triticinae</taxon>
        <taxon>Aegilops</taxon>
    </lineage>
</organism>
<feature type="region of interest" description="Disordered" evidence="5">
    <location>
        <begin position="116"/>
        <end position="163"/>
    </location>
</feature>
<evidence type="ECO:0000256" key="5">
    <source>
        <dbReference type="SAM" id="MobiDB-lite"/>
    </source>
</evidence>
<feature type="domain" description="HMA" evidence="7">
    <location>
        <begin position="174"/>
        <end position="237"/>
    </location>
</feature>
<feature type="region of interest" description="Disordered" evidence="5">
    <location>
        <begin position="235"/>
        <end position="322"/>
    </location>
</feature>
<accession>M8BH39</accession>
<dbReference type="FunFam" id="3.30.70.100:FF:000008">
    <property type="entry name" value="Copper transport protein ATOX1"/>
    <property type="match status" value="1"/>
</dbReference>
<keyword evidence="3" id="KW-0636">Prenylation</keyword>
<dbReference type="PROSITE" id="PS50846">
    <property type="entry name" value="HMA_2"/>
    <property type="match status" value="1"/>
</dbReference>